<feature type="transmembrane region" description="Helical" evidence="11">
    <location>
        <begin position="357"/>
        <end position="378"/>
    </location>
</feature>
<feature type="transmembrane region" description="Helical" evidence="11">
    <location>
        <begin position="279"/>
        <end position="300"/>
    </location>
</feature>
<dbReference type="GO" id="GO:0005886">
    <property type="term" value="C:plasma membrane"/>
    <property type="evidence" value="ECO:0007669"/>
    <property type="project" value="UniProtKB-SubCell"/>
</dbReference>
<comment type="caution">
    <text evidence="12">The sequence shown here is derived from an EMBL/GenBank/DDBJ whole genome shotgun (WGS) entry which is preliminary data.</text>
</comment>
<evidence type="ECO:0000256" key="10">
    <source>
        <dbReference type="SAM" id="MobiDB-lite"/>
    </source>
</evidence>
<feature type="transmembrane region" description="Helical" evidence="11">
    <location>
        <begin position="426"/>
        <end position="445"/>
    </location>
</feature>
<feature type="region of interest" description="Disordered" evidence="10">
    <location>
        <begin position="486"/>
        <end position="509"/>
    </location>
</feature>
<evidence type="ECO:0000256" key="2">
    <source>
        <dbReference type="ARBA" id="ARBA00008417"/>
    </source>
</evidence>
<proteinExistence type="inferred from homology"/>
<evidence type="ECO:0000256" key="5">
    <source>
        <dbReference type="ARBA" id="ARBA00022475"/>
    </source>
</evidence>
<evidence type="ECO:0000256" key="3">
    <source>
        <dbReference type="ARBA" id="ARBA00022106"/>
    </source>
</evidence>
<comment type="subcellular location">
    <subcellularLocation>
        <location evidence="1">Cell membrane</location>
        <topology evidence="1">Multi-pass membrane protein</topology>
    </subcellularLocation>
</comment>
<feature type="transmembrane region" description="Helical" evidence="11">
    <location>
        <begin position="178"/>
        <end position="199"/>
    </location>
</feature>
<dbReference type="Proteomes" id="UP000004863">
    <property type="component" value="Unassembled WGS sequence"/>
</dbReference>
<feature type="transmembrane region" description="Helical" evidence="11">
    <location>
        <begin position="138"/>
        <end position="158"/>
    </location>
</feature>
<keyword evidence="9" id="KW-0046">Antibiotic resistance</keyword>
<feature type="transmembrane region" description="Helical" evidence="11">
    <location>
        <begin position="320"/>
        <end position="345"/>
    </location>
</feature>
<dbReference type="AlphaFoldDB" id="I0UTL2"/>
<dbReference type="PIRSF" id="PIRSF006603">
    <property type="entry name" value="DinF"/>
    <property type="match status" value="1"/>
</dbReference>
<dbReference type="NCBIfam" id="TIGR00797">
    <property type="entry name" value="matE"/>
    <property type="match status" value="1"/>
</dbReference>
<dbReference type="PANTHER" id="PTHR43549">
    <property type="entry name" value="MULTIDRUG RESISTANCE PROTEIN YPNP-RELATED"/>
    <property type="match status" value="1"/>
</dbReference>
<evidence type="ECO:0000256" key="6">
    <source>
        <dbReference type="ARBA" id="ARBA00022692"/>
    </source>
</evidence>
<evidence type="ECO:0000256" key="9">
    <source>
        <dbReference type="ARBA" id="ARBA00023251"/>
    </source>
</evidence>
<dbReference type="Pfam" id="PF01554">
    <property type="entry name" value="MatE"/>
    <property type="match status" value="2"/>
</dbReference>
<dbReference type="InterPro" id="IPR052031">
    <property type="entry name" value="Membrane_Transporter-Flippase"/>
</dbReference>
<feature type="transmembrane region" description="Helical" evidence="11">
    <location>
        <begin position="95"/>
        <end position="117"/>
    </location>
</feature>
<name>I0UTL2_9MICC</name>
<feature type="transmembrane region" description="Helical" evidence="11">
    <location>
        <begin position="211"/>
        <end position="233"/>
    </location>
</feature>
<feature type="region of interest" description="Disordered" evidence="10">
    <location>
        <begin position="1"/>
        <end position="35"/>
    </location>
</feature>
<keyword evidence="4" id="KW-0813">Transport</keyword>
<organism evidence="12 13">
    <name type="scientific">Rothia aeria F0474</name>
    <dbReference type="NCBI Taxonomy" id="1125724"/>
    <lineage>
        <taxon>Bacteria</taxon>
        <taxon>Bacillati</taxon>
        <taxon>Actinomycetota</taxon>
        <taxon>Actinomycetes</taxon>
        <taxon>Micrococcales</taxon>
        <taxon>Micrococcaceae</taxon>
        <taxon>Rothia</taxon>
    </lineage>
</organism>
<dbReference type="InterPro" id="IPR002528">
    <property type="entry name" value="MATE_fam"/>
</dbReference>
<feature type="transmembrane region" description="Helical" evidence="11">
    <location>
        <begin position="57"/>
        <end position="75"/>
    </location>
</feature>
<dbReference type="InterPro" id="IPR045070">
    <property type="entry name" value="MATE_MepA-like"/>
</dbReference>
<keyword evidence="5" id="KW-1003">Cell membrane</keyword>
<evidence type="ECO:0000256" key="11">
    <source>
        <dbReference type="SAM" id="Phobius"/>
    </source>
</evidence>
<evidence type="ECO:0000313" key="13">
    <source>
        <dbReference type="Proteomes" id="UP000004863"/>
    </source>
</evidence>
<dbReference type="PATRIC" id="fig|1125724.3.peg.1030"/>
<feature type="compositionally biased region" description="Low complexity" evidence="10">
    <location>
        <begin position="486"/>
        <end position="495"/>
    </location>
</feature>
<evidence type="ECO:0000256" key="4">
    <source>
        <dbReference type="ARBA" id="ARBA00022448"/>
    </source>
</evidence>
<keyword evidence="13" id="KW-1185">Reference proteome</keyword>
<accession>I0UTL2</accession>
<keyword evidence="8 11" id="KW-0472">Membrane</keyword>
<comment type="similarity">
    <text evidence="2">Belongs to the multi antimicrobial extrusion (MATE) (TC 2.A.66.1) family. MepA subfamily.</text>
</comment>
<feature type="compositionally biased region" description="Basic and acidic residues" evidence="10">
    <location>
        <begin position="10"/>
        <end position="26"/>
    </location>
</feature>
<evidence type="ECO:0000256" key="7">
    <source>
        <dbReference type="ARBA" id="ARBA00022989"/>
    </source>
</evidence>
<dbReference type="GO" id="GO:0042910">
    <property type="term" value="F:xenobiotic transmembrane transporter activity"/>
    <property type="evidence" value="ECO:0007669"/>
    <property type="project" value="InterPro"/>
</dbReference>
<reference evidence="12" key="1">
    <citation type="submission" date="2012-03" db="EMBL/GenBank/DDBJ databases">
        <authorList>
            <person name="Durkin A.S."/>
            <person name="McCorrison J."/>
            <person name="Torralba M."/>
            <person name="Gillis M."/>
            <person name="Methe B."/>
            <person name="Sutton G."/>
            <person name="Nelson K.E."/>
        </authorList>
    </citation>
    <scope>NUCLEOTIDE SEQUENCE [LARGE SCALE GENOMIC DNA]</scope>
    <source>
        <strain evidence="12">F0474</strain>
    </source>
</reference>
<dbReference type="GO" id="GO:0015297">
    <property type="term" value="F:antiporter activity"/>
    <property type="evidence" value="ECO:0007669"/>
    <property type="project" value="InterPro"/>
</dbReference>
<evidence type="ECO:0000256" key="8">
    <source>
        <dbReference type="ARBA" id="ARBA00023136"/>
    </source>
</evidence>
<dbReference type="InterPro" id="IPR048279">
    <property type="entry name" value="MdtK-like"/>
</dbReference>
<evidence type="ECO:0000313" key="12">
    <source>
        <dbReference type="EMBL" id="EID51215.1"/>
    </source>
</evidence>
<gene>
    <name evidence="12" type="ORF">HMPREF1324_1999</name>
</gene>
<sequence>MMSEANNHTPRTETSTKEEARVHETTDNTPASRAAEILESGDERNIYYLKSAPPMRALLALGIPMATGLAITSIYNVVNSYFVGHFGTVEDLAALIFGFPVIGVITALAGLFGVGASTLTARLLGENKADRIPEVTSFALYASLLFGVLLALIGVFFIDPLTHFMGASGATYEPTRWFVTILFIGAPPWMCMFTLEQLVRAEGYAKQSMYGLAWGVLANLVLDALLIGVLHMGAAGSGWALMGSNLACIIYYMLFLTAKSKNFSVSPRDFKLSADVLKPVLAVGSSQLVSSLFLVASALVLNNLAVKYGDAAVASFGVSIRLIMVPETLCMGICMGGIPLFAYAYGARNRERLRASLRTAVALSVGTSAVFSVPVWFFRDWALYLTGGPTLVEAGDKVLTALLCSTVFHALVVLWISWFQACGKGTAAVVMTASVGVFFFITVLAGEALLGFDGLTWAFPVTQMASCALGVVLFAVTGRTRVPATTPDADASASAEPGGQAAGSVGAGI</sequence>
<dbReference type="GO" id="GO:0046677">
    <property type="term" value="P:response to antibiotic"/>
    <property type="evidence" value="ECO:0007669"/>
    <property type="project" value="UniProtKB-KW"/>
</dbReference>
<evidence type="ECO:0000256" key="1">
    <source>
        <dbReference type="ARBA" id="ARBA00004651"/>
    </source>
</evidence>
<feature type="transmembrane region" description="Helical" evidence="11">
    <location>
        <begin position="239"/>
        <end position="258"/>
    </location>
</feature>
<dbReference type="CDD" id="cd13143">
    <property type="entry name" value="MATE_MepA_like"/>
    <property type="match status" value="1"/>
</dbReference>
<feature type="transmembrane region" description="Helical" evidence="11">
    <location>
        <begin position="457"/>
        <end position="476"/>
    </location>
</feature>
<dbReference type="PANTHER" id="PTHR43549:SF3">
    <property type="entry name" value="MULTIDRUG RESISTANCE PROTEIN YPNP-RELATED"/>
    <property type="match status" value="1"/>
</dbReference>
<feature type="transmembrane region" description="Helical" evidence="11">
    <location>
        <begin position="398"/>
        <end position="419"/>
    </location>
</feature>
<dbReference type="EMBL" id="AJJQ01000031">
    <property type="protein sequence ID" value="EID51215.1"/>
    <property type="molecule type" value="Genomic_DNA"/>
</dbReference>
<keyword evidence="7 11" id="KW-1133">Transmembrane helix</keyword>
<keyword evidence="6 11" id="KW-0812">Transmembrane</keyword>
<protein>
    <recommendedName>
        <fullName evidence="3">Multidrug export protein MepA</fullName>
    </recommendedName>
</protein>